<accession>A0A1M5R470</accession>
<dbReference type="OrthoDB" id="9811239at2"/>
<dbReference type="PANTHER" id="PTHR12526">
    <property type="entry name" value="GLYCOSYLTRANSFERASE"/>
    <property type="match status" value="1"/>
</dbReference>
<evidence type="ECO:0000259" key="1">
    <source>
        <dbReference type="Pfam" id="PF00534"/>
    </source>
</evidence>
<dbReference type="GO" id="GO:0016757">
    <property type="term" value="F:glycosyltransferase activity"/>
    <property type="evidence" value="ECO:0007669"/>
    <property type="project" value="InterPro"/>
</dbReference>
<feature type="domain" description="Glycosyl transferase family 1" evidence="1">
    <location>
        <begin position="181"/>
        <end position="340"/>
    </location>
</feature>
<evidence type="ECO:0000313" key="2">
    <source>
        <dbReference type="EMBL" id="SHH21205.1"/>
    </source>
</evidence>
<organism evidence="2 3">
    <name type="scientific">Flavobacterium defluvii</name>
    <dbReference type="NCBI Taxonomy" id="370979"/>
    <lineage>
        <taxon>Bacteria</taxon>
        <taxon>Pseudomonadati</taxon>
        <taxon>Bacteroidota</taxon>
        <taxon>Flavobacteriia</taxon>
        <taxon>Flavobacteriales</taxon>
        <taxon>Flavobacteriaceae</taxon>
        <taxon>Flavobacterium</taxon>
    </lineage>
</organism>
<dbReference type="Gene3D" id="3.40.50.2000">
    <property type="entry name" value="Glycogen Phosphorylase B"/>
    <property type="match status" value="2"/>
</dbReference>
<gene>
    <name evidence="2" type="ORF">SAMN05443663_106107</name>
</gene>
<dbReference type="STRING" id="370979.SAMN05443663_106107"/>
<protein>
    <submittedName>
        <fullName evidence="2">Glycosyltransferase involved in cell wall bisynthesis</fullName>
    </submittedName>
</protein>
<dbReference type="PANTHER" id="PTHR12526:SF630">
    <property type="entry name" value="GLYCOSYLTRANSFERASE"/>
    <property type="match status" value="1"/>
</dbReference>
<sequence>MKLLYIVPKIKNAGGVARVLSLKANYFTEHFNYEVHILSQNETEDLPFYDFNSKVIFHNIILNGNPFQFLKAYKKQINQKVKEINPHVILVADNGLKAFIFPFVIKTKIPIVFEIHGSKFIEENPLKSDFISKFISKIKYRFKDFGVRKFTKIVALSEENLEEWNVKNGIVIPNPSWIQTKLVSDLKNKKVICVARNSYEKGLDRLIVIWEKVIDIHPDWTLEIYTDEVDSLNTIVVDLGMTLNIHIFSFVKNIEEKYLESSIYVMTSRTEGFPMVLLEAMASGLPCIAFDCPTGPRAIIKNNKNGFLIPDNDDLLFIEKLSALIENEDLRLEFGKNAKHSSENYSVEKIMEKWRSFLEEL</sequence>
<dbReference type="CDD" id="cd03820">
    <property type="entry name" value="GT4_AmsD-like"/>
    <property type="match status" value="1"/>
</dbReference>
<dbReference type="EMBL" id="FQWC01000006">
    <property type="protein sequence ID" value="SHH21205.1"/>
    <property type="molecule type" value="Genomic_DNA"/>
</dbReference>
<dbReference type="Proteomes" id="UP000184071">
    <property type="component" value="Unassembled WGS sequence"/>
</dbReference>
<proteinExistence type="predicted"/>
<keyword evidence="3" id="KW-1185">Reference proteome</keyword>
<evidence type="ECO:0000313" key="3">
    <source>
        <dbReference type="Proteomes" id="UP000184071"/>
    </source>
</evidence>
<dbReference type="AlphaFoldDB" id="A0A1M5R470"/>
<name>A0A1M5R470_9FLAO</name>
<dbReference type="RefSeq" id="WP_073416827.1">
    <property type="nucleotide sequence ID" value="NZ_FQWC01000006.1"/>
</dbReference>
<keyword evidence="2" id="KW-0808">Transferase</keyword>
<dbReference type="Pfam" id="PF00534">
    <property type="entry name" value="Glycos_transf_1"/>
    <property type="match status" value="1"/>
</dbReference>
<dbReference type="InterPro" id="IPR001296">
    <property type="entry name" value="Glyco_trans_1"/>
</dbReference>
<dbReference type="SUPFAM" id="SSF53756">
    <property type="entry name" value="UDP-Glycosyltransferase/glycogen phosphorylase"/>
    <property type="match status" value="1"/>
</dbReference>
<reference evidence="3" key="1">
    <citation type="submission" date="2016-11" db="EMBL/GenBank/DDBJ databases">
        <authorList>
            <person name="Varghese N."/>
            <person name="Submissions S."/>
        </authorList>
    </citation>
    <scope>NUCLEOTIDE SEQUENCE [LARGE SCALE GENOMIC DNA]</scope>
    <source>
        <strain evidence="3">DSM 17963</strain>
    </source>
</reference>